<evidence type="ECO:0000313" key="3">
    <source>
        <dbReference type="Proteomes" id="UP001589890"/>
    </source>
</evidence>
<protein>
    <submittedName>
        <fullName evidence="2">Uncharacterized protein</fullName>
    </submittedName>
</protein>
<organism evidence="2 3">
    <name type="scientific">Kribbella deserti</name>
    <dbReference type="NCBI Taxonomy" id="1926257"/>
    <lineage>
        <taxon>Bacteria</taxon>
        <taxon>Bacillati</taxon>
        <taxon>Actinomycetota</taxon>
        <taxon>Actinomycetes</taxon>
        <taxon>Propionibacteriales</taxon>
        <taxon>Kribbellaceae</taxon>
        <taxon>Kribbella</taxon>
    </lineage>
</organism>
<name>A0ABV6QCR2_9ACTN</name>
<dbReference type="EMBL" id="JBHLTC010000001">
    <property type="protein sequence ID" value="MFC0622430.1"/>
    <property type="molecule type" value="Genomic_DNA"/>
</dbReference>
<evidence type="ECO:0000313" key="2">
    <source>
        <dbReference type="EMBL" id="MFC0622430.1"/>
    </source>
</evidence>
<comment type="caution">
    <text evidence="2">The sequence shown here is derived from an EMBL/GenBank/DDBJ whole genome shotgun (WGS) entry which is preliminary data.</text>
</comment>
<feature type="region of interest" description="Disordered" evidence="1">
    <location>
        <begin position="421"/>
        <end position="460"/>
    </location>
</feature>
<sequence length="460" mass="50142">MPRATYDDLLRVAHRWAMAANQNPGHDIDQLTTGWAEVVTATCRHLNWLHSDLPSPELTVDANTSPDYYLQAVARSLGAATDLLATQTAPTSRLLDDPQALSAARYRVAAITTSAAAAVQRGLLAAPATRARQVKALGVHVQQVIAEIEAQPRTSDTPWHANPLSGLATASPPPGTEQTSYVAQLSASWQRAHEEIPAKVLLTRDLRSITAQLRSAGAYAAHFADALIQSGQTAGLEAWMVTDLAQLRDESRQAEAAGRDVAMGWRTRLSDVNGRSDHPGVDRYVVLLKELRNLTMRDGRTVDTAELVTSQRSAYALMSALDELSHASHRIAELQREAVDELIVRGMLFAPITVVARSNPDYRHGNLRYRDTTPGAWVRTSRAEDFTELTASLTAVEQHWSNSAVLAKRVAATTGQLRPYGGSIPSVPPEVRQRFNRDPVTKASPRPEPSTQMTPEAGSW</sequence>
<reference evidence="2 3" key="1">
    <citation type="submission" date="2024-09" db="EMBL/GenBank/DDBJ databases">
        <authorList>
            <person name="Sun Q."/>
            <person name="Mori K."/>
        </authorList>
    </citation>
    <scope>NUCLEOTIDE SEQUENCE [LARGE SCALE GENOMIC DNA]</scope>
    <source>
        <strain evidence="2 3">CGMCC 1.15906</strain>
    </source>
</reference>
<dbReference type="Proteomes" id="UP001589890">
    <property type="component" value="Unassembled WGS sequence"/>
</dbReference>
<keyword evidence="3" id="KW-1185">Reference proteome</keyword>
<dbReference type="RefSeq" id="WP_380043067.1">
    <property type="nucleotide sequence ID" value="NZ_JBHLTC010000001.1"/>
</dbReference>
<feature type="compositionally biased region" description="Basic and acidic residues" evidence="1">
    <location>
        <begin position="431"/>
        <end position="440"/>
    </location>
</feature>
<gene>
    <name evidence="2" type="ORF">ACFFGN_00020</name>
</gene>
<proteinExistence type="predicted"/>
<evidence type="ECO:0000256" key="1">
    <source>
        <dbReference type="SAM" id="MobiDB-lite"/>
    </source>
</evidence>
<feature type="region of interest" description="Disordered" evidence="1">
    <location>
        <begin position="152"/>
        <end position="179"/>
    </location>
</feature>
<accession>A0ABV6QCR2</accession>